<dbReference type="GO" id="GO:0003677">
    <property type="term" value="F:DNA binding"/>
    <property type="evidence" value="ECO:0007669"/>
    <property type="project" value="UniProtKB-KW"/>
</dbReference>
<keyword evidence="2 5" id="KW-0238">DNA-binding</keyword>
<dbReference type="Pfam" id="PF13377">
    <property type="entry name" value="Peripla_BP_3"/>
    <property type="match status" value="1"/>
</dbReference>
<dbReference type="PROSITE" id="PS00356">
    <property type="entry name" value="HTH_LACI_1"/>
    <property type="match status" value="1"/>
</dbReference>
<comment type="caution">
    <text evidence="5">The sequence shown here is derived from an EMBL/GenBank/DDBJ whole genome shotgun (WGS) entry which is preliminary data.</text>
</comment>
<dbReference type="Gene3D" id="1.10.260.40">
    <property type="entry name" value="lambda repressor-like DNA-binding domains"/>
    <property type="match status" value="1"/>
</dbReference>
<dbReference type="PANTHER" id="PTHR30146">
    <property type="entry name" value="LACI-RELATED TRANSCRIPTIONAL REPRESSOR"/>
    <property type="match status" value="1"/>
</dbReference>
<protein>
    <submittedName>
        <fullName evidence="5">DNA-binding LacI/PurR family transcriptional regulator</fullName>
    </submittedName>
</protein>
<dbReference type="RefSeq" id="WP_307489962.1">
    <property type="nucleotide sequence ID" value="NZ_JAUSSY010000006.1"/>
</dbReference>
<dbReference type="SMART" id="SM00354">
    <property type="entry name" value="HTH_LACI"/>
    <property type="match status" value="1"/>
</dbReference>
<dbReference type="PANTHER" id="PTHR30146:SF109">
    <property type="entry name" value="HTH-TYPE TRANSCRIPTIONAL REGULATOR GALS"/>
    <property type="match status" value="1"/>
</dbReference>
<dbReference type="CDD" id="cd01392">
    <property type="entry name" value="HTH_LacI"/>
    <property type="match status" value="1"/>
</dbReference>
<reference evidence="5 6" key="1">
    <citation type="submission" date="2023-07" db="EMBL/GenBank/DDBJ databases">
        <title>Sorghum-associated microbial communities from plants grown in Nebraska, USA.</title>
        <authorList>
            <person name="Schachtman D."/>
        </authorList>
    </citation>
    <scope>NUCLEOTIDE SEQUENCE [LARGE SCALE GENOMIC DNA]</scope>
    <source>
        <strain evidence="5 6">DS994</strain>
    </source>
</reference>
<keyword evidence="3" id="KW-0804">Transcription</keyword>
<evidence type="ECO:0000259" key="4">
    <source>
        <dbReference type="PROSITE" id="PS50932"/>
    </source>
</evidence>
<dbReference type="InterPro" id="IPR000843">
    <property type="entry name" value="HTH_LacI"/>
</dbReference>
<evidence type="ECO:0000313" key="5">
    <source>
        <dbReference type="EMBL" id="MDQ0118746.1"/>
    </source>
</evidence>
<evidence type="ECO:0000256" key="2">
    <source>
        <dbReference type="ARBA" id="ARBA00023125"/>
    </source>
</evidence>
<dbReference type="EMBL" id="JAUSSY010000006">
    <property type="protein sequence ID" value="MDQ0118746.1"/>
    <property type="molecule type" value="Genomic_DNA"/>
</dbReference>
<dbReference type="InterPro" id="IPR046335">
    <property type="entry name" value="LacI/GalR-like_sensor"/>
</dbReference>
<organism evidence="5 6">
    <name type="scientific">Pseudarthrobacter defluvii</name>
    <dbReference type="NCBI Taxonomy" id="410837"/>
    <lineage>
        <taxon>Bacteria</taxon>
        <taxon>Bacillati</taxon>
        <taxon>Actinomycetota</taxon>
        <taxon>Actinomycetes</taxon>
        <taxon>Micrococcales</taxon>
        <taxon>Micrococcaceae</taxon>
        <taxon>Pseudarthrobacter</taxon>
    </lineage>
</organism>
<dbReference type="Proteomes" id="UP001226389">
    <property type="component" value="Unassembled WGS sequence"/>
</dbReference>
<dbReference type="SUPFAM" id="SSF53822">
    <property type="entry name" value="Periplasmic binding protein-like I"/>
    <property type="match status" value="1"/>
</dbReference>
<keyword evidence="6" id="KW-1185">Reference proteome</keyword>
<gene>
    <name evidence="5" type="ORF">J2T22_001932</name>
</gene>
<evidence type="ECO:0000313" key="6">
    <source>
        <dbReference type="Proteomes" id="UP001226389"/>
    </source>
</evidence>
<name>A0ABT9UGH2_9MICC</name>
<evidence type="ECO:0000256" key="1">
    <source>
        <dbReference type="ARBA" id="ARBA00023015"/>
    </source>
</evidence>
<keyword evidence="1" id="KW-0805">Transcription regulation</keyword>
<accession>A0ABT9UGH2</accession>
<sequence>MNDSAVGASPKEAAKQALPRLADVAAHAGVSAKTVSRVVNNEANVRPQVRAQVLRSVAALGYRPNAAARALVTQRTHQIGLIATASSLYGPTAGLFSLEQAAWKAGYGLTLTTVREASEAQLEEAIHYLMVRGVEGVIVSGVAGALHLEASALTDMPLVTTSPITTESAKYVLVDSDQVAGTRTAVRHLYDSGHRRIAHLAGPLSWDSAAQRRDGWLQEVEDLGLNPGPLLEGDWSPKSGYEAALTLDRAAATAIVVANDHMAMGAIRAFTEQGMRIPNDISVIGFDDVPEAAYQMVPLTTVRQNFSSVAERSVRELIHLIEGREAEDTSIHLPTELIVRASTAPYFGSLA</sequence>
<feature type="domain" description="HTH lacI-type" evidence="4">
    <location>
        <begin position="19"/>
        <end position="73"/>
    </location>
</feature>
<dbReference type="PROSITE" id="PS50932">
    <property type="entry name" value="HTH_LACI_2"/>
    <property type="match status" value="1"/>
</dbReference>
<dbReference type="Pfam" id="PF00356">
    <property type="entry name" value="LacI"/>
    <property type="match status" value="1"/>
</dbReference>
<evidence type="ECO:0000256" key="3">
    <source>
        <dbReference type="ARBA" id="ARBA00023163"/>
    </source>
</evidence>
<dbReference type="SUPFAM" id="SSF47413">
    <property type="entry name" value="lambda repressor-like DNA-binding domains"/>
    <property type="match status" value="1"/>
</dbReference>
<proteinExistence type="predicted"/>
<dbReference type="InterPro" id="IPR028082">
    <property type="entry name" value="Peripla_BP_I"/>
</dbReference>
<dbReference type="Gene3D" id="3.40.50.2300">
    <property type="match status" value="2"/>
</dbReference>
<dbReference type="CDD" id="cd01574">
    <property type="entry name" value="PBP1_LacI"/>
    <property type="match status" value="1"/>
</dbReference>
<dbReference type="InterPro" id="IPR010982">
    <property type="entry name" value="Lambda_DNA-bd_dom_sf"/>
</dbReference>